<keyword evidence="4" id="KW-1185">Reference proteome</keyword>
<comment type="caution">
    <text evidence="3">The sequence shown here is derived from an EMBL/GenBank/DDBJ whole genome shotgun (WGS) entry which is preliminary data.</text>
</comment>
<organism evidence="3 4">
    <name type="scientific">Schleiferilactobacillus perolens DSM 12744</name>
    <dbReference type="NCBI Taxonomy" id="1423792"/>
    <lineage>
        <taxon>Bacteria</taxon>
        <taxon>Bacillati</taxon>
        <taxon>Bacillota</taxon>
        <taxon>Bacilli</taxon>
        <taxon>Lactobacillales</taxon>
        <taxon>Lactobacillaceae</taxon>
        <taxon>Schleiferilactobacillus</taxon>
    </lineage>
</organism>
<evidence type="ECO:0000259" key="2">
    <source>
        <dbReference type="Pfam" id="PF18848"/>
    </source>
</evidence>
<evidence type="ECO:0000256" key="1">
    <source>
        <dbReference type="SAM" id="MobiDB-lite"/>
    </source>
</evidence>
<gene>
    <name evidence="3" type="ORF">FD09_GL002842</name>
</gene>
<feature type="domain" description="Bacterial archaeo-eukaryotic release factor family 6" evidence="2">
    <location>
        <begin position="127"/>
        <end position="270"/>
    </location>
</feature>
<dbReference type="OrthoDB" id="4393931at2"/>
<evidence type="ECO:0000313" key="3">
    <source>
        <dbReference type="EMBL" id="KRL12524.1"/>
    </source>
</evidence>
<dbReference type="EMBL" id="AZEC01000007">
    <property type="protein sequence ID" value="KRL12524.1"/>
    <property type="molecule type" value="Genomic_DNA"/>
</dbReference>
<accession>A0A0R1MXA9</accession>
<dbReference type="RefSeq" id="WP_057820526.1">
    <property type="nucleotide sequence ID" value="NZ_AZEC01000007.1"/>
</dbReference>
<dbReference type="InterPro" id="IPR040628">
    <property type="entry name" value="BaeRF_family6"/>
</dbReference>
<proteinExistence type="predicted"/>
<protein>
    <recommendedName>
        <fullName evidence="2">Bacterial archaeo-eukaryotic release factor family 6 domain-containing protein</fullName>
    </recommendedName>
</protein>
<dbReference type="Proteomes" id="UP000051330">
    <property type="component" value="Unassembled WGS sequence"/>
</dbReference>
<feature type="compositionally biased region" description="Basic and acidic residues" evidence="1">
    <location>
        <begin position="188"/>
        <end position="198"/>
    </location>
</feature>
<dbReference type="PATRIC" id="fig|1423792.3.peg.2914"/>
<evidence type="ECO:0000313" key="4">
    <source>
        <dbReference type="Proteomes" id="UP000051330"/>
    </source>
</evidence>
<sequence>MSLRDDLQALVQDVGVHGPFVSLFMPVHPEDVTMEKDRTQFKSLVSQAQADFAKKYPDAEWRPFGEKFALILAERQLISGTNTSMAVIAGADHVYQYFMRLPLNPEVKITENLYVLPIIENDQYNINYDLLALEKESFKLFSVHGHDVTEVDLPKSAPTNRADAIGTELKNDNDMQRSTGARGNSVFHGHDPKEETDRADTERYFKMVDDWIRANISVPTHTPVILMAVDEVQGEYRKISKSGVLLDQPRIAKMPPKLNKNDLHAVAVELEEELRVIAKKRVQKANDDARSGNRASSAVPDIARAAIEGRVDTLILKRGASAPGAIGFDHLVDRESEDARANNLLNDIAVVVLGYGGRVFVQGDDGFNDKEVAHAILRGRIG</sequence>
<dbReference type="AlphaFoldDB" id="A0A0R1MXA9"/>
<reference evidence="3 4" key="1">
    <citation type="journal article" date="2015" name="Genome Announc.">
        <title>Expanding the biotechnology potential of lactobacilli through comparative genomics of 213 strains and associated genera.</title>
        <authorList>
            <person name="Sun Z."/>
            <person name="Harris H.M."/>
            <person name="McCann A."/>
            <person name="Guo C."/>
            <person name="Argimon S."/>
            <person name="Zhang W."/>
            <person name="Yang X."/>
            <person name="Jeffery I.B."/>
            <person name="Cooney J.C."/>
            <person name="Kagawa T.F."/>
            <person name="Liu W."/>
            <person name="Song Y."/>
            <person name="Salvetti E."/>
            <person name="Wrobel A."/>
            <person name="Rasinkangas P."/>
            <person name="Parkhill J."/>
            <person name="Rea M.C."/>
            <person name="O'Sullivan O."/>
            <person name="Ritari J."/>
            <person name="Douillard F.P."/>
            <person name="Paul Ross R."/>
            <person name="Yang R."/>
            <person name="Briner A.E."/>
            <person name="Felis G.E."/>
            <person name="de Vos W.M."/>
            <person name="Barrangou R."/>
            <person name="Klaenhammer T.R."/>
            <person name="Caufield P.W."/>
            <person name="Cui Y."/>
            <person name="Zhang H."/>
            <person name="O'Toole P.W."/>
        </authorList>
    </citation>
    <scope>NUCLEOTIDE SEQUENCE [LARGE SCALE GENOMIC DNA]</scope>
    <source>
        <strain evidence="3 4">DSM 12744</strain>
    </source>
</reference>
<dbReference type="Pfam" id="PF18848">
    <property type="entry name" value="baeRF_family6"/>
    <property type="match status" value="1"/>
</dbReference>
<dbReference type="STRING" id="1423792.FD09_GL002842"/>
<name>A0A0R1MXA9_9LACO</name>
<feature type="region of interest" description="Disordered" evidence="1">
    <location>
        <begin position="172"/>
        <end position="198"/>
    </location>
</feature>